<sequence length="49" mass="5790">MPITPRLVSINDYPIVHLYHPATTAKVVPHLHMWHSDTRRENKCRINTE</sequence>
<comment type="caution">
    <text evidence="1">The sequence shown here is derived from an EMBL/GenBank/DDBJ whole genome shotgun (WGS) entry which is preliminary data.</text>
</comment>
<dbReference type="AlphaFoldDB" id="L8WHX2"/>
<name>L8WHX2_THACA</name>
<protein>
    <submittedName>
        <fullName evidence="1">Uncharacterized protein</fullName>
    </submittedName>
</protein>
<dbReference type="HOGENOM" id="CLU_3143982_0_0_1"/>
<proteinExistence type="predicted"/>
<organism evidence="1 2">
    <name type="scientific">Thanatephorus cucumeris (strain AG1-IA)</name>
    <name type="common">Rice sheath blight fungus</name>
    <name type="synonym">Rhizoctonia solani</name>
    <dbReference type="NCBI Taxonomy" id="983506"/>
    <lineage>
        <taxon>Eukaryota</taxon>
        <taxon>Fungi</taxon>
        <taxon>Dikarya</taxon>
        <taxon>Basidiomycota</taxon>
        <taxon>Agaricomycotina</taxon>
        <taxon>Agaricomycetes</taxon>
        <taxon>Cantharellales</taxon>
        <taxon>Ceratobasidiaceae</taxon>
        <taxon>Rhizoctonia</taxon>
        <taxon>Rhizoctonia solani AG-1</taxon>
    </lineage>
</organism>
<dbReference type="EMBL" id="AFRT01003712">
    <property type="protein sequence ID" value="ELU36307.1"/>
    <property type="molecule type" value="Genomic_DNA"/>
</dbReference>
<dbReference type="Proteomes" id="UP000011668">
    <property type="component" value="Unassembled WGS sequence"/>
</dbReference>
<accession>L8WHX2</accession>
<keyword evidence="2" id="KW-1185">Reference proteome</keyword>
<evidence type="ECO:0000313" key="2">
    <source>
        <dbReference type="Proteomes" id="UP000011668"/>
    </source>
</evidence>
<gene>
    <name evidence="1" type="ORF">AG1IA_09662</name>
</gene>
<evidence type="ECO:0000313" key="1">
    <source>
        <dbReference type="EMBL" id="ELU36307.1"/>
    </source>
</evidence>
<reference evidence="1 2" key="1">
    <citation type="journal article" date="2013" name="Nat. Commun.">
        <title>The evolution and pathogenic mechanisms of the rice sheath blight pathogen.</title>
        <authorList>
            <person name="Zheng A."/>
            <person name="Lin R."/>
            <person name="Xu L."/>
            <person name="Qin P."/>
            <person name="Tang C."/>
            <person name="Ai P."/>
            <person name="Zhang D."/>
            <person name="Liu Y."/>
            <person name="Sun Z."/>
            <person name="Feng H."/>
            <person name="Wang Y."/>
            <person name="Chen Y."/>
            <person name="Liang X."/>
            <person name="Fu R."/>
            <person name="Li Q."/>
            <person name="Zhang J."/>
            <person name="Yu X."/>
            <person name="Xie Z."/>
            <person name="Ding L."/>
            <person name="Guan P."/>
            <person name="Tang J."/>
            <person name="Liang Y."/>
            <person name="Wang S."/>
            <person name="Deng Q."/>
            <person name="Li S."/>
            <person name="Zhu J."/>
            <person name="Wang L."/>
            <person name="Liu H."/>
            <person name="Li P."/>
        </authorList>
    </citation>
    <scope>NUCLEOTIDE SEQUENCE [LARGE SCALE GENOMIC DNA]</scope>
    <source>
        <strain evidence="2">AG-1 IA</strain>
    </source>
</reference>